<dbReference type="Proteomes" id="UP000299102">
    <property type="component" value="Unassembled WGS sequence"/>
</dbReference>
<accession>A0A4C2A7D6</accession>
<reference evidence="2 3" key="1">
    <citation type="journal article" date="2019" name="Commun. Biol.">
        <title>The bagworm genome reveals a unique fibroin gene that provides high tensile strength.</title>
        <authorList>
            <person name="Kono N."/>
            <person name="Nakamura H."/>
            <person name="Ohtoshi R."/>
            <person name="Tomita M."/>
            <person name="Numata K."/>
            <person name="Arakawa K."/>
        </authorList>
    </citation>
    <scope>NUCLEOTIDE SEQUENCE [LARGE SCALE GENOMIC DNA]</scope>
</reference>
<evidence type="ECO:0000313" key="3">
    <source>
        <dbReference type="Proteomes" id="UP000299102"/>
    </source>
</evidence>
<evidence type="ECO:0000313" key="2">
    <source>
        <dbReference type="EMBL" id="GBP95134.1"/>
    </source>
</evidence>
<organism evidence="2 3">
    <name type="scientific">Eumeta variegata</name>
    <name type="common">Bagworm moth</name>
    <name type="synonym">Eumeta japonica</name>
    <dbReference type="NCBI Taxonomy" id="151549"/>
    <lineage>
        <taxon>Eukaryota</taxon>
        <taxon>Metazoa</taxon>
        <taxon>Ecdysozoa</taxon>
        <taxon>Arthropoda</taxon>
        <taxon>Hexapoda</taxon>
        <taxon>Insecta</taxon>
        <taxon>Pterygota</taxon>
        <taxon>Neoptera</taxon>
        <taxon>Endopterygota</taxon>
        <taxon>Lepidoptera</taxon>
        <taxon>Glossata</taxon>
        <taxon>Ditrysia</taxon>
        <taxon>Tineoidea</taxon>
        <taxon>Psychidae</taxon>
        <taxon>Oiketicinae</taxon>
        <taxon>Eumeta</taxon>
    </lineage>
</organism>
<evidence type="ECO:0000256" key="1">
    <source>
        <dbReference type="SAM" id="MobiDB-lite"/>
    </source>
</evidence>
<dbReference type="EMBL" id="BGZK01002588">
    <property type="protein sequence ID" value="GBP95134.1"/>
    <property type="molecule type" value="Genomic_DNA"/>
</dbReference>
<feature type="region of interest" description="Disordered" evidence="1">
    <location>
        <begin position="27"/>
        <end position="52"/>
    </location>
</feature>
<proteinExistence type="predicted"/>
<keyword evidence="3" id="KW-1185">Reference proteome</keyword>
<dbReference type="AlphaFoldDB" id="A0A4C2A7D6"/>
<comment type="caution">
    <text evidence="2">The sequence shown here is derived from an EMBL/GenBank/DDBJ whole genome shotgun (WGS) entry which is preliminary data.</text>
</comment>
<protein>
    <submittedName>
        <fullName evidence="2">Uncharacterized protein</fullName>
    </submittedName>
</protein>
<feature type="region of interest" description="Disordered" evidence="1">
    <location>
        <begin position="64"/>
        <end position="94"/>
    </location>
</feature>
<name>A0A4C2A7D6_EUMVA</name>
<gene>
    <name evidence="2" type="ORF">EVAR_68997_1</name>
</gene>
<sequence>MKAQRNRQVEAYEIGNRWRAIVTRKQTARDKALNDGGPRTRPASPVNARPRDGVAVRVLRPARNKRPEGRAEYVTSGPQRRRDNALRAQPPCPSYYAASPLPLFLI</sequence>